<accession>K1RE01</accession>
<feature type="non-terminal residue" evidence="1">
    <location>
        <position position="1"/>
    </location>
</feature>
<comment type="caution">
    <text evidence="1">The sequence shown here is derived from an EMBL/GenBank/DDBJ whole genome shotgun (WGS) entry which is preliminary data.</text>
</comment>
<name>K1RE01_9ZZZZ</name>
<organism evidence="1">
    <name type="scientific">human gut metagenome</name>
    <dbReference type="NCBI Taxonomy" id="408170"/>
    <lineage>
        <taxon>unclassified sequences</taxon>
        <taxon>metagenomes</taxon>
        <taxon>organismal metagenomes</taxon>
    </lineage>
</organism>
<sequence>PWWLTRRFEVHYEDSSRVEVYEPIFQGDGFRYEISDFVSKINGIDKNGYKLTAEEAIAMAEVTEAYMKQKR</sequence>
<dbReference type="EMBL" id="AJWY01014396">
    <property type="protein sequence ID" value="EKC43878.1"/>
    <property type="molecule type" value="Genomic_DNA"/>
</dbReference>
<dbReference type="AlphaFoldDB" id="K1RE01"/>
<gene>
    <name evidence="1" type="ORF">LEA_20924</name>
</gene>
<proteinExistence type="predicted"/>
<protein>
    <submittedName>
        <fullName evidence="1">Uncharacterized protein</fullName>
    </submittedName>
</protein>
<dbReference type="Gene3D" id="3.30.360.10">
    <property type="entry name" value="Dihydrodipicolinate Reductase, domain 2"/>
    <property type="match status" value="1"/>
</dbReference>
<evidence type="ECO:0000313" key="1">
    <source>
        <dbReference type="EMBL" id="EKC43878.1"/>
    </source>
</evidence>
<reference evidence="1" key="1">
    <citation type="journal article" date="2013" name="Environ. Microbiol.">
        <title>Microbiota from the distal guts of lean and obese adolescents exhibit partial functional redundancy besides clear differences in community structure.</title>
        <authorList>
            <person name="Ferrer M."/>
            <person name="Ruiz A."/>
            <person name="Lanza F."/>
            <person name="Haange S.B."/>
            <person name="Oberbach A."/>
            <person name="Till H."/>
            <person name="Bargiela R."/>
            <person name="Campoy C."/>
            <person name="Segura M.T."/>
            <person name="Richter M."/>
            <person name="von Bergen M."/>
            <person name="Seifert J."/>
            <person name="Suarez A."/>
        </authorList>
    </citation>
    <scope>NUCLEOTIDE SEQUENCE</scope>
</reference>